<dbReference type="Gene3D" id="3.40.50.1760">
    <property type="entry name" value="Glutathione synthase, substrate-binding domain superfamily, eukaryotic"/>
    <property type="match status" value="1"/>
</dbReference>
<keyword evidence="9 10" id="KW-0460">Magnesium</keyword>
<keyword evidence="8 10" id="KW-0067">ATP-binding</keyword>
<evidence type="ECO:0000256" key="1">
    <source>
        <dbReference type="ARBA" id="ARBA00004965"/>
    </source>
</evidence>
<dbReference type="Pfam" id="PF03917">
    <property type="entry name" value="GSH_synth_ATP"/>
    <property type="match status" value="1"/>
</dbReference>
<dbReference type="InterPro" id="IPR004887">
    <property type="entry name" value="GSH_synth_subst-bd"/>
</dbReference>
<keyword evidence="4 10" id="KW-0436">Ligase</keyword>
<sequence>MASTFDFASWPPSLTVDQLENLTLYATSYALSHGALYLPPAEPQPTVPSAAIHAPISLFPSPFPRQLYEQGRRIQRTYNVLYSRIAMDTEFLDKIMGAEEGVGKVDDFIGQLWRGWKKLRDAGLAQVRPFSREGTVMRLISGQPLHLGLFRSDYLLHAPRNEPLSIKQVEFNTISVSFGGLSQKTSELHRYLLAATDYYNSSSYLKPDNFPSNDSIAGLAQGLAEAHKAYDVEGSRILFVVQSGERNVFDQRLLEYELLEKHSIRIIRQTFSELALSASVDPSTCVLRIARSPDLQPSGSIEISTVYFRAGYMPHDYHTPAHYDTRFLLESSKAIKCPTIALQLAGGKKVQEVLTQAGMLERFLSDEKKYGKNIASMQDIDELRASFMGMWVLDVSEDLLTPDYAAQAAGSEEFGVRKARDLAQSPVLKPQREGGGNNVYKESIPGFLDALAPQERQAWIAMELIDAPENAGNYLVRAGSTDSQSQTPVKTDVVSELGIFGWALFGGPDKSIDEREVGWLVRTKGKDINEGGVATGFSVLDSLLLV</sequence>
<evidence type="ECO:0000256" key="11">
    <source>
        <dbReference type="PIRSR" id="PIRSR001558-1"/>
    </source>
</evidence>
<feature type="binding site" evidence="13">
    <location>
        <begin position="245"/>
        <end position="247"/>
    </location>
    <ligand>
        <name>substrate</name>
    </ligand>
</feature>
<dbReference type="InterPro" id="IPR037013">
    <property type="entry name" value="GSH-S_sub-bd_sf"/>
</dbReference>
<keyword evidence="7 10" id="KW-0547">Nucleotide-binding</keyword>
<gene>
    <name evidence="15" type="primary">GSH2</name>
</gene>
<evidence type="ECO:0000256" key="10">
    <source>
        <dbReference type="PIRNR" id="PIRNR001558"/>
    </source>
</evidence>
<dbReference type="PANTHER" id="PTHR11130">
    <property type="entry name" value="GLUTATHIONE SYNTHETASE"/>
    <property type="match status" value="1"/>
</dbReference>
<accession>A0A4Y5UY67</accession>
<reference evidence="15" key="1">
    <citation type="submission" date="2019-03" db="EMBL/GenBank/DDBJ databases">
        <title>Arsenic toxicity and its mitigation in ectomycorrhizal fungus Hebeloma cylindrosporum through glutathione biosynthesis.</title>
        <authorList>
            <person name="Khullar S."/>
            <person name="Reddy S.M."/>
        </authorList>
    </citation>
    <scope>NUCLEOTIDE SEQUENCE</scope>
    <source>
        <strain evidence="15">H7</strain>
    </source>
</reference>
<feature type="binding site" evidence="11">
    <location>
        <position position="170"/>
    </location>
    <ligand>
        <name>ATP</name>
        <dbReference type="ChEBI" id="CHEBI:30616"/>
    </ligand>
</feature>
<feature type="binding site" evidence="11">
    <location>
        <position position="522"/>
    </location>
    <ligand>
        <name>substrate</name>
    </ligand>
</feature>
<evidence type="ECO:0000256" key="8">
    <source>
        <dbReference type="ARBA" id="ARBA00022840"/>
    </source>
</evidence>
<comment type="cofactor">
    <cofactor evidence="10 12">
        <name>Mg(2+)</name>
        <dbReference type="ChEBI" id="CHEBI:18420"/>
    </cofactor>
    <text evidence="10 12">Binds 1 Mg(2+) ion per subunit.</text>
</comment>
<dbReference type="Pfam" id="PF03199">
    <property type="entry name" value="GSH_synthase"/>
    <property type="match status" value="1"/>
</dbReference>
<feature type="binding site" evidence="11">
    <location>
        <position position="348"/>
    </location>
    <ligand>
        <name>ATP</name>
        <dbReference type="ChEBI" id="CHEBI:30616"/>
    </ligand>
</feature>
<dbReference type="SUPFAM" id="SSF52440">
    <property type="entry name" value="PreATP-grasp domain"/>
    <property type="match status" value="1"/>
</dbReference>
<feature type="binding site" evidence="13">
    <location>
        <begin position="533"/>
        <end position="534"/>
    </location>
    <ligand>
        <name>substrate</name>
    </ligand>
</feature>
<feature type="binding site" evidence="12">
    <location>
        <position position="170"/>
    </location>
    <ligand>
        <name>Mg(2+)</name>
        <dbReference type="ChEBI" id="CHEBI:18420"/>
    </ligand>
</feature>
<keyword evidence="5 10" id="KW-0317">Glutathione biosynthesis</keyword>
<dbReference type="InterPro" id="IPR014049">
    <property type="entry name" value="Glutathione_synthase_N_euk"/>
</dbReference>
<name>A0A4Y5UY67_HEBCY</name>
<feature type="binding site" evidence="12">
    <location>
        <position position="433"/>
    </location>
    <ligand>
        <name>Mg(2+)</name>
        <dbReference type="ChEBI" id="CHEBI:18420"/>
    </ligand>
</feature>
<dbReference type="UniPathway" id="UPA00142">
    <property type="reaction ID" value="UER00210"/>
</dbReference>
<dbReference type="EC" id="6.3.2.3" evidence="10"/>
<comment type="similarity">
    <text evidence="2 10">Belongs to the eukaryotic GSH synthase family.</text>
</comment>
<feature type="binding site" evidence="11">
    <location>
        <position position="440"/>
    </location>
    <ligand>
        <name>ATP</name>
        <dbReference type="ChEBI" id="CHEBI:30616"/>
    </ligand>
</feature>
<dbReference type="Gene3D" id="1.10.1080.10">
    <property type="entry name" value="Glutathione Synthetase, Chain A, domain 3"/>
    <property type="match status" value="1"/>
</dbReference>
<dbReference type="NCBIfam" id="TIGR01986">
    <property type="entry name" value="glut_syn_euk"/>
    <property type="match status" value="1"/>
</dbReference>
<dbReference type="AlphaFoldDB" id="A0A4Y5UY67"/>
<protein>
    <recommendedName>
        <fullName evidence="10">Glutathione synthetase</fullName>
        <shortName evidence="10">GSH-S</shortName>
        <ecNumber evidence="10">6.3.2.3</ecNumber>
    </recommendedName>
</protein>
<feature type="binding site" evidence="13">
    <location>
        <begin position="309"/>
        <end position="312"/>
    </location>
    <ligand>
        <name>substrate</name>
    </ligand>
</feature>
<evidence type="ECO:0000256" key="12">
    <source>
        <dbReference type="PIRSR" id="PIRSR001558-2"/>
    </source>
</evidence>
<evidence type="ECO:0000256" key="4">
    <source>
        <dbReference type="ARBA" id="ARBA00022598"/>
    </source>
</evidence>
<dbReference type="PIRSF" id="PIRSF001558">
    <property type="entry name" value="GSHase"/>
    <property type="match status" value="1"/>
</dbReference>
<dbReference type="Gene3D" id="3.30.1490.80">
    <property type="match status" value="1"/>
</dbReference>
<dbReference type="GO" id="GO:0005829">
    <property type="term" value="C:cytosol"/>
    <property type="evidence" value="ECO:0007669"/>
    <property type="project" value="TreeGrafter"/>
</dbReference>
<dbReference type="InterPro" id="IPR016185">
    <property type="entry name" value="PreATP-grasp_dom_sf"/>
</dbReference>
<dbReference type="GO" id="GO:0005524">
    <property type="term" value="F:ATP binding"/>
    <property type="evidence" value="ECO:0007669"/>
    <property type="project" value="UniProtKB-UniRule"/>
</dbReference>
<dbReference type="InterPro" id="IPR005615">
    <property type="entry name" value="Glutathione_synthase"/>
</dbReference>
<evidence type="ECO:0000313" key="15">
    <source>
        <dbReference type="EMBL" id="QDD67718.1"/>
    </source>
</evidence>
<dbReference type="GO" id="GO:0000287">
    <property type="term" value="F:magnesium ion binding"/>
    <property type="evidence" value="ECO:0007669"/>
    <property type="project" value="UniProtKB-UniRule"/>
</dbReference>
<comment type="subunit">
    <text evidence="3">Homodimer.</text>
</comment>
<feature type="binding site" evidence="11">
    <location>
        <position position="530"/>
    </location>
    <ligand>
        <name>ATP</name>
        <dbReference type="ChEBI" id="CHEBI:30616"/>
    </ligand>
</feature>
<evidence type="ECO:0000259" key="14">
    <source>
        <dbReference type="Pfam" id="PF03199"/>
    </source>
</evidence>
<dbReference type="SUPFAM" id="SSF56059">
    <property type="entry name" value="Glutathione synthetase ATP-binding domain-like"/>
    <property type="match status" value="1"/>
</dbReference>
<evidence type="ECO:0000256" key="9">
    <source>
        <dbReference type="ARBA" id="ARBA00022842"/>
    </source>
</evidence>
<feature type="domain" description="Glutathione synthase substrate-binding" evidence="14">
    <location>
        <begin position="237"/>
        <end position="345"/>
    </location>
</feature>
<evidence type="ECO:0000256" key="3">
    <source>
        <dbReference type="ARBA" id="ARBA00011738"/>
    </source>
</evidence>
<evidence type="ECO:0000256" key="13">
    <source>
        <dbReference type="PIRSR" id="PIRSR001558-3"/>
    </source>
</evidence>
<evidence type="ECO:0000256" key="5">
    <source>
        <dbReference type="ARBA" id="ARBA00022684"/>
    </source>
</evidence>
<dbReference type="FunFam" id="3.40.50.1760:FF:000001">
    <property type="entry name" value="Glutathione synthetase"/>
    <property type="match status" value="1"/>
</dbReference>
<dbReference type="InterPro" id="IPR014042">
    <property type="entry name" value="Glutathione_synthase_a-hlx"/>
</dbReference>
<evidence type="ECO:0000256" key="6">
    <source>
        <dbReference type="ARBA" id="ARBA00022723"/>
    </source>
</evidence>
<feature type="binding site" evidence="11">
    <location>
        <position position="524"/>
    </location>
    <ligand>
        <name>ATP</name>
        <dbReference type="ChEBI" id="CHEBI:30616"/>
    </ligand>
</feature>
<dbReference type="EMBL" id="MK617301">
    <property type="protein sequence ID" value="QDD67718.1"/>
    <property type="molecule type" value="mRNA"/>
</dbReference>
<dbReference type="GO" id="GO:0004363">
    <property type="term" value="F:glutathione synthase activity"/>
    <property type="evidence" value="ECO:0007669"/>
    <property type="project" value="UniProtKB-UniRule"/>
</dbReference>
<comment type="pathway">
    <text evidence="1 10">Sulfur metabolism; glutathione biosynthesis; glutathione from L-cysteine and L-glutamate: step 2/2.</text>
</comment>
<feature type="binding site" evidence="11">
    <location>
        <begin position="429"/>
        <end position="438"/>
    </location>
    <ligand>
        <name>ATP</name>
        <dbReference type="ChEBI" id="CHEBI:30616"/>
    </ligand>
</feature>
<evidence type="ECO:0000256" key="2">
    <source>
        <dbReference type="ARBA" id="ARBA00010385"/>
    </source>
</evidence>
<feature type="binding site" evidence="11">
    <location>
        <position position="496"/>
    </location>
    <ligand>
        <name>ATP</name>
        <dbReference type="ChEBI" id="CHEBI:30616"/>
    </ligand>
</feature>
<dbReference type="GO" id="GO:0043295">
    <property type="term" value="F:glutathione binding"/>
    <property type="evidence" value="ECO:0007669"/>
    <property type="project" value="UniProtKB-UniRule"/>
</dbReference>
<organism evidence="15">
    <name type="scientific">Hebeloma cylindrosporum</name>
    <dbReference type="NCBI Taxonomy" id="76867"/>
    <lineage>
        <taxon>Eukaryota</taxon>
        <taxon>Fungi</taxon>
        <taxon>Dikarya</taxon>
        <taxon>Basidiomycota</taxon>
        <taxon>Agaricomycotina</taxon>
        <taxon>Agaricomycetes</taxon>
        <taxon>Agaricomycetidae</taxon>
        <taxon>Agaricales</taxon>
        <taxon>Agaricineae</taxon>
        <taxon>Hymenogastraceae</taxon>
        <taxon>Hebeloma</taxon>
    </lineage>
</organism>
<feature type="binding site" evidence="13">
    <location>
        <begin position="174"/>
        <end position="177"/>
    </location>
    <ligand>
        <name>substrate</name>
    </ligand>
</feature>
<dbReference type="Gene3D" id="3.30.1490.50">
    <property type="match status" value="1"/>
</dbReference>
<proteinExistence type="evidence at transcript level"/>
<dbReference type="PANTHER" id="PTHR11130:SF0">
    <property type="entry name" value="GLUTATHIONE SYNTHETASE"/>
    <property type="match status" value="1"/>
</dbReference>
<dbReference type="InterPro" id="IPR014709">
    <property type="entry name" value="Glutathione_synthase_C_euk"/>
</dbReference>
<feature type="binding site" evidence="11">
    <location>
        <position position="151"/>
    </location>
    <ligand>
        <name>substrate</name>
    </ligand>
</feature>
<feature type="binding site" evidence="11">
    <location>
        <position position="251"/>
    </location>
    <ligand>
        <name>substrate</name>
    </ligand>
</feature>
<feature type="binding site" evidence="11">
    <location>
        <begin position="462"/>
        <end position="465"/>
    </location>
    <ligand>
        <name>ATP</name>
        <dbReference type="ChEBI" id="CHEBI:30616"/>
    </ligand>
</feature>
<feature type="binding site" evidence="12">
    <location>
        <position position="172"/>
    </location>
    <ligand>
        <name>Mg(2+)</name>
        <dbReference type="ChEBI" id="CHEBI:18420"/>
    </ligand>
</feature>
<dbReference type="Gene3D" id="3.30.470.20">
    <property type="entry name" value="ATP-grasp fold, B domain"/>
    <property type="match status" value="1"/>
</dbReference>
<comment type="catalytic activity">
    <reaction evidence="10">
        <text>gamma-L-glutamyl-L-cysteine + glycine + ATP = glutathione + ADP + phosphate + H(+)</text>
        <dbReference type="Rhea" id="RHEA:13557"/>
        <dbReference type="ChEBI" id="CHEBI:15378"/>
        <dbReference type="ChEBI" id="CHEBI:30616"/>
        <dbReference type="ChEBI" id="CHEBI:43474"/>
        <dbReference type="ChEBI" id="CHEBI:57305"/>
        <dbReference type="ChEBI" id="CHEBI:57925"/>
        <dbReference type="ChEBI" id="CHEBI:58173"/>
        <dbReference type="ChEBI" id="CHEBI:456216"/>
        <dbReference type="EC" id="6.3.2.3"/>
    </reaction>
</comment>
<evidence type="ECO:0000256" key="7">
    <source>
        <dbReference type="ARBA" id="ARBA00022741"/>
    </source>
</evidence>
<keyword evidence="6 10" id="KW-0479">Metal-binding</keyword>